<keyword evidence="4 10" id="KW-0963">Cytoplasm</keyword>
<dbReference type="InterPro" id="IPR022635">
    <property type="entry name" value="DNA_polIII_beta_C"/>
</dbReference>
<dbReference type="Proteomes" id="UP000000422">
    <property type="component" value="Chromosome"/>
</dbReference>
<dbReference type="InterPro" id="IPR022637">
    <property type="entry name" value="DNA_polIII_beta_cen"/>
</dbReference>
<dbReference type="NCBIfam" id="TIGR00663">
    <property type="entry name" value="dnan"/>
    <property type="match status" value="1"/>
</dbReference>
<dbReference type="STRING" id="273121.WS0001"/>
<feature type="domain" description="DNA polymerase III beta sliding clamp C-terminal" evidence="13">
    <location>
        <begin position="241"/>
        <end position="353"/>
    </location>
</feature>
<dbReference type="eggNOG" id="COG0592">
    <property type="taxonomic scope" value="Bacteria"/>
</dbReference>
<dbReference type="Pfam" id="PF00712">
    <property type="entry name" value="DNA_pol3_beta"/>
    <property type="match status" value="1"/>
</dbReference>
<evidence type="ECO:0000313" key="14">
    <source>
        <dbReference type="EMBL" id="CAE09175.1"/>
    </source>
</evidence>
<dbReference type="AlphaFoldDB" id="Q7MAV2"/>
<keyword evidence="15" id="KW-1185">Reference proteome</keyword>
<gene>
    <name evidence="14" type="primary">DNAN</name>
    <name evidence="14" type="ordered locus">WS0001</name>
</gene>
<dbReference type="GO" id="GO:0003677">
    <property type="term" value="F:DNA binding"/>
    <property type="evidence" value="ECO:0007669"/>
    <property type="project" value="UniProtKB-UniRule"/>
</dbReference>
<evidence type="ECO:0000256" key="8">
    <source>
        <dbReference type="ARBA" id="ARBA00022932"/>
    </source>
</evidence>
<dbReference type="EMBL" id="BX571657">
    <property type="protein sequence ID" value="CAE09175.1"/>
    <property type="molecule type" value="Genomic_DNA"/>
</dbReference>
<accession>Q7MAV2</accession>
<dbReference type="HOGENOM" id="CLU_038149_4_0_7"/>
<evidence type="ECO:0000256" key="6">
    <source>
        <dbReference type="ARBA" id="ARBA00022695"/>
    </source>
</evidence>
<dbReference type="InterPro" id="IPR022634">
    <property type="entry name" value="DNA_polIII_beta_N"/>
</dbReference>
<evidence type="ECO:0000256" key="9">
    <source>
        <dbReference type="ARBA" id="ARBA00023125"/>
    </source>
</evidence>
<keyword evidence="5 10" id="KW-0808">Transferase</keyword>
<dbReference type="KEGG" id="wsu:WS0001"/>
<comment type="function">
    <text evidence="10">Confers DNA tethering and processivity to DNA polymerases and other proteins. Acts as a clamp, forming a ring around DNA (a reaction catalyzed by the clamp-loading complex) which diffuses in an ATP-independent manner freely and bidirectionally along dsDNA. Initially characterized for its ability to contact the catalytic subunit of DNA polymerase III (Pol III), a complex, multichain enzyme responsible for most of the replicative synthesis in bacteria; Pol III exhibits 3'-5' exonuclease proofreading activity. The beta chain is required for initiation of replication as well as for processivity of DNA replication.</text>
</comment>
<dbReference type="GO" id="GO:0005737">
    <property type="term" value="C:cytoplasm"/>
    <property type="evidence" value="ECO:0007669"/>
    <property type="project" value="UniProtKB-SubCell"/>
</dbReference>
<dbReference type="PIRSF" id="PIRSF000804">
    <property type="entry name" value="DNA_pol_III_b"/>
    <property type="match status" value="1"/>
</dbReference>
<dbReference type="Pfam" id="PF02767">
    <property type="entry name" value="DNA_pol3_beta_2"/>
    <property type="match status" value="1"/>
</dbReference>
<evidence type="ECO:0000259" key="12">
    <source>
        <dbReference type="Pfam" id="PF02767"/>
    </source>
</evidence>
<evidence type="ECO:0000256" key="1">
    <source>
        <dbReference type="ARBA" id="ARBA00004496"/>
    </source>
</evidence>
<evidence type="ECO:0000256" key="3">
    <source>
        <dbReference type="ARBA" id="ARBA00021035"/>
    </source>
</evidence>
<comment type="similarity">
    <text evidence="2 10">Belongs to the beta sliding clamp family.</text>
</comment>
<protein>
    <recommendedName>
        <fullName evidence="3 10">Beta sliding clamp</fullName>
    </recommendedName>
</protein>
<dbReference type="Pfam" id="PF02768">
    <property type="entry name" value="DNA_pol3_beta_3"/>
    <property type="match status" value="1"/>
</dbReference>
<dbReference type="PANTHER" id="PTHR30478">
    <property type="entry name" value="DNA POLYMERASE III SUBUNIT BETA"/>
    <property type="match status" value="1"/>
</dbReference>
<sequence length="355" mass="40671">MNIVIPKSSLENILTNLQPFLEKKDASQITSHVYFKAQGSELTFQATDYEIGLLAKTESVQIQKEGIATVNGKKILDIVRRLKEGEITLQSQEEYLHIKQEKSSFKLPMFNAEEFPSFPSYEELPKIEINSMHLVQSMKKILPAIDNNNPKFELNGALLDIKEYSFNFVATDTRRLAVIKYENPSINKLALIVPKKAIVEIQKLFFEEVELHYSETHLILKSKNYLFFTKLISGKYPDYERIIPKETTHNMTLPKEKIIEAIKLINSLSNDIKVTFTKEEILFESLSEENSEAKTQVEVETGITKELTLGINSKYLLDYLGQIDTSEFKIGINESNTPFILKSENFSTVIMPIVM</sequence>
<comment type="subcellular location">
    <subcellularLocation>
        <location evidence="1 10">Cytoplasm</location>
    </subcellularLocation>
</comment>
<dbReference type="InterPro" id="IPR046938">
    <property type="entry name" value="DNA_clamp_sf"/>
</dbReference>
<keyword evidence="9" id="KW-0238">DNA-binding</keyword>
<comment type="subunit">
    <text evidence="10">Forms a ring-shaped head-to-tail homodimer around DNA.</text>
</comment>
<dbReference type="Gene3D" id="3.10.150.10">
    <property type="entry name" value="DNA Polymerase III, subunit A, domain 2"/>
    <property type="match status" value="3"/>
</dbReference>
<evidence type="ECO:0000256" key="10">
    <source>
        <dbReference type="PIRNR" id="PIRNR000804"/>
    </source>
</evidence>
<keyword evidence="7 10" id="KW-0235">DNA replication</keyword>
<dbReference type="PANTHER" id="PTHR30478:SF0">
    <property type="entry name" value="BETA SLIDING CLAMP"/>
    <property type="match status" value="1"/>
</dbReference>
<dbReference type="RefSeq" id="WP_011137975.1">
    <property type="nucleotide sequence ID" value="NC_005090.1"/>
</dbReference>
<keyword evidence="8 10" id="KW-0239">DNA-directed DNA polymerase</keyword>
<reference evidence="14 15" key="1">
    <citation type="journal article" date="2003" name="Proc. Natl. Acad. Sci. U.S.A.">
        <title>Complete genome sequence and analysis of Wolinella succinogenes.</title>
        <authorList>
            <person name="Baar C."/>
            <person name="Eppinger M."/>
            <person name="Raddatz G."/>
            <person name="Simon JM."/>
            <person name="Lanz C."/>
            <person name="Klimmek O."/>
            <person name="Nandakumar R."/>
            <person name="Gross R."/>
            <person name="Rosinus A."/>
            <person name="Keller H."/>
            <person name="Jagtap P."/>
            <person name="Linke B."/>
            <person name="Meyer F."/>
            <person name="Lederer H."/>
            <person name="Schuster S.C."/>
        </authorList>
    </citation>
    <scope>NUCLEOTIDE SEQUENCE [LARGE SCALE GENOMIC DNA]</scope>
    <source>
        <strain evidence="15">ATCC 29543 / DSM 1740 / CCUG 13145 / JCM 31913 / LMG 7466 / NCTC 11488 / FDC 602W</strain>
    </source>
</reference>
<evidence type="ECO:0000256" key="5">
    <source>
        <dbReference type="ARBA" id="ARBA00022679"/>
    </source>
</evidence>
<evidence type="ECO:0000313" key="15">
    <source>
        <dbReference type="Proteomes" id="UP000000422"/>
    </source>
</evidence>
<evidence type="ECO:0000259" key="13">
    <source>
        <dbReference type="Pfam" id="PF02768"/>
    </source>
</evidence>
<evidence type="ECO:0000256" key="4">
    <source>
        <dbReference type="ARBA" id="ARBA00022490"/>
    </source>
</evidence>
<dbReference type="GO" id="GO:0006271">
    <property type="term" value="P:DNA strand elongation involved in DNA replication"/>
    <property type="evidence" value="ECO:0007669"/>
    <property type="project" value="TreeGrafter"/>
</dbReference>
<dbReference type="InterPro" id="IPR001001">
    <property type="entry name" value="DNA_polIII_beta"/>
</dbReference>
<evidence type="ECO:0000259" key="11">
    <source>
        <dbReference type="Pfam" id="PF00712"/>
    </source>
</evidence>
<feature type="domain" description="DNA polymerase III beta sliding clamp N-terminal" evidence="11">
    <location>
        <begin position="1"/>
        <end position="118"/>
    </location>
</feature>
<organism evidence="14 15">
    <name type="scientific">Wolinella succinogenes (strain ATCC 29543 / DSM 1740 / CCUG 13145 / JCM 31913 / LMG 7466 / NCTC 11488 / FDC 602W)</name>
    <name type="common">Vibrio succinogenes</name>
    <dbReference type="NCBI Taxonomy" id="273121"/>
    <lineage>
        <taxon>Bacteria</taxon>
        <taxon>Pseudomonadati</taxon>
        <taxon>Campylobacterota</taxon>
        <taxon>Epsilonproteobacteria</taxon>
        <taxon>Campylobacterales</taxon>
        <taxon>Helicobacteraceae</taxon>
        <taxon>Wolinella</taxon>
    </lineage>
</organism>
<dbReference type="GO" id="GO:0008408">
    <property type="term" value="F:3'-5' exonuclease activity"/>
    <property type="evidence" value="ECO:0007669"/>
    <property type="project" value="InterPro"/>
</dbReference>
<proteinExistence type="inferred from homology"/>
<evidence type="ECO:0000256" key="2">
    <source>
        <dbReference type="ARBA" id="ARBA00010752"/>
    </source>
</evidence>
<dbReference type="GO" id="GO:0009360">
    <property type="term" value="C:DNA polymerase III complex"/>
    <property type="evidence" value="ECO:0007669"/>
    <property type="project" value="InterPro"/>
</dbReference>
<evidence type="ECO:0000256" key="7">
    <source>
        <dbReference type="ARBA" id="ARBA00022705"/>
    </source>
</evidence>
<name>Q7MAV2_WOLSU</name>
<keyword evidence="6 10" id="KW-0548">Nucleotidyltransferase</keyword>
<feature type="domain" description="DNA polymerase III beta sliding clamp central" evidence="12">
    <location>
        <begin position="129"/>
        <end position="238"/>
    </location>
</feature>
<dbReference type="SUPFAM" id="SSF55979">
    <property type="entry name" value="DNA clamp"/>
    <property type="match status" value="3"/>
</dbReference>
<dbReference type="SMART" id="SM00480">
    <property type="entry name" value="POL3Bc"/>
    <property type="match status" value="1"/>
</dbReference>
<dbReference type="GO" id="GO:0003887">
    <property type="term" value="F:DNA-directed DNA polymerase activity"/>
    <property type="evidence" value="ECO:0007669"/>
    <property type="project" value="UniProtKB-UniRule"/>
</dbReference>
<dbReference type="CDD" id="cd00140">
    <property type="entry name" value="beta_clamp"/>
    <property type="match status" value="1"/>
</dbReference>